<accession>A0ACB9SQA8</accession>
<dbReference type="EMBL" id="CM043022">
    <property type="protein sequence ID" value="KAI4457162.1"/>
    <property type="molecule type" value="Genomic_DNA"/>
</dbReference>
<proteinExistence type="predicted"/>
<sequence>MPGETLLDILDTDPPKGNSIFFHETSCNSYKHGKIVITKREACAVESAAKLNSNRSVYVLFTSPGILRYEGTESDNVIRSLLTYNNVHLLHVNIDNYTRNTPIENLYEEGHLEYSYYAQSHMSDLLRYLTLWKYGGIYLDLDVIVIRPFTKLSQNFAGAESERDVAAGVLSFSNDEKGHSFATACLHDLKSSYRYNDWGHNGPGVITSSISFACCHLHLLNLPNFFDKMPFSSEEKRDMLEIYYASHRNVQVTSETYLQRYPERQQPGQTYFPLLHRNLGDFGSFCKPRKYDARPPHENEVDILQRVPKNLAQNK</sequence>
<dbReference type="Proteomes" id="UP001056778">
    <property type="component" value="Chromosome 8"/>
</dbReference>
<name>A0ACB9SQA8_HOLOL</name>
<comment type="caution">
    <text evidence="1">The sequence shown here is derived from an EMBL/GenBank/DDBJ whole genome shotgun (WGS) entry which is preliminary data.</text>
</comment>
<keyword evidence="2" id="KW-1185">Reference proteome</keyword>
<reference evidence="1" key="1">
    <citation type="submission" date="2022-04" db="EMBL/GenBank/DDBJ databases">
        <title>Chromosome-scale genome assembly of Holotrichia oblita Faldermann.</title>
        <authorList>
            <person name="Rongchong L."/>
        </authorList>
    </citation>
    <scope>NUCLEOTIDE SEQUENCE</scope>
    <source>
        <strain evidence="1">81SQS9</strain>
    </source>
</reference>
<gene>
    <name evidence="1" type="ORF">MML48_8g00008411</name>
</gene>
<evidence type="ECO:0000313" key="1">
    <source>
        <dbReference type="EMBL" id="KAI4457162.1"/>
    </source>
</evidence>
<evidence type="ECO:0000313" key="2">
    <source>
        <dbReference type="Proteomes" id="UP001056778"/>
    </source>
</evidence>
<organism evidence="1 2">
    <name type="scientific">Holotrichia oblita</name>
    <name type="common">Chafer beetle</name>
    <dbReference type="NCBI Taxonomy" id="644536"/>
    <lineage>
        <taxon>Eukaryota</taxon>
        <taxon>Metazoa</taxon>
        <taxon>Ecdysozoa</taxon>
        <taxon>Arthropoda</taxon>
        <taxon>Hexapoda</taxon>
        <taxon>Insecta</taxon>
        <taxon>Pterygota</taxon>
        <taxon>Neoptera</taxon>
        <taxon>Endopterygota</taxon>
        <taxon>Coleoptera</taxon>
        <taxon>Polyphaga</taxon>
        <taxon>Scarabaeiformia</taxon>
        <taxon>Scarabaeidae</taxon>
        <taxon>Melolonthinae</taxon>
        <taxon>Holotrichia</taxon>
    </lineage>
</organism>
<protein>
    <submittedName>
        <fullName evidence="1">Lactosylceramide 4-alpha-galactosyltransferase alpha- 14-galactosyltransferase</fullName>
    </submittedName>
</protein>